<dbReference type="InterPro" id="IPR050738">
    <property type="entry name" value="Sulfatase"/>
</dbReference>
<dbReference type="PROSITE" id="PS00149">
    <property type="entry name" value="SULFATASE_2"/>
    <property type="match status" value="1"/>
</dbReference>
<dbReference type="RefSeq" id="WP_348391930.1">
    <property type="nucleotide sequence ID" value="NZ_CP134145.1"/>
</dbReference>
<dbReference type="PANTHER" id="PTHR42693:SF42">
    <property type="entry name" value="ARYLSULFATASE G"/>
    <property type="match status" value="1"/>
</dbReference>
<gene>
    <name evidence="10" type="ORF">RGQ13_02235</name>
</gene>
<evidence type="ECO:0000256" key="5">
    <source>
        <dbReference type="ARBA" id="ARBA00022801"/>
    </source>
</evidence>
<proteinExistence type="inferred from homology"/>
<protein>
    <submittedName>
        <fullName evidence="10">Sulfatase-like hydrolase/transferase</fullName>
    </submittedName>
</protein>
<keyword evidence="3" id="KW-0479">Metal-binding</keyword>
<feature type="region of interest" description="Disordered" evidence="7">
    <location>
        <begin position="487"/>
        <end position="507"/>
    </location>
</feature>
<evidence type="ECO:0000256" key="3">
    <source>
        <dbReference type="ARBA" id="ARBA00022723"/>
    </source>
</evidence>
<evidence type="ECO:0000256" key="8">
    <source>
        <dbReference type="SAM" id="SignalP"/>
    </source>
</evidence>
<dbReference type="Pfam" id="PF00884">
    <property type="entry name" value="Sulfatase"/>
    <property type="match status" value="1"/>
</dbReference>
<dbReference type="InterPro" id="IPR024607">
    <property type="entry name" value="Sulfatase_CS"/>
</dbReference>
<keyword evidence="5" id="KW-0378">Hydrolase</keyword>
<organism evidence="10 11">
    <name type="scientific">Thalassotalea psychrophila</name>
    <dbReference type="NCBI Taxonomy" id="3065647"/>
    <lineage>
        <taxon>Bacteria</taxon>
        <taxon>Pseudomonadati</taxon>
        <taxon>Pseudomonadota</taxon>
        <taxon>Gammaproteobacteria</taxon>
        <taxon>Alteromonadales</taxon>
        <taxon>Colwelliaceae</taxon>
        <taxon>Thalassotalea</taxon>
    </lineage>
</organism>
<evidence type="ECO:0000256" key="6">
    <source>
        <dbReference type="ARBA" id="ARBA00022837"/>
    </source>
</evidence>
<evidence type="ECO:0000313" key="10">
    <source>
        <dbReference type="EMBL" id="WNC72815.1"/>
    </source>
</evidence>
<dbReference type="EMBL" id="CP134145">
    <property type="protein sequence ID" value="WNC72815.1"/>
    <property type="molecule type" value="Genomic_DNA"/>
</dbReference>
<dbReference type="Gene3D" id="3.40.720.10">
    <property type="entry name" value="Alkaline Phosphatase, subunit A"/>
    <property type="match status" value="1"/>
</dbReference>
<dbReference type="InterPro" id="IPR017850">
    <property type="entry name" value="Alkaline_phosphatase_core_sf"/>
</dbReference>
<feature type="signal peptide" evidence="8">
    <location>
        <begin position="1"/>
        <end position="20"/>
    </location>
</feature>
<dbReference type="InterPro" id="IPR000917">
    <property type="entry name" value="Sulfatase_N"/>
</dbReference>
<evidence type="ECO:0000256" key="2">
    <source>
        <dbReference type="ARBA" id="ARBA00008779"/>
    </source>
</evidence>
<comment type="cofactor">
    <cofactor evidence="1">
        <name>Ca(2+)</name>
        <dbReference type="ChEBI" id="CHEBI:29108"/>
    </cofactor>
</comment>
<evidence type="ECO:0000313" key="11">
    <source>
        <dbReference type="Proteomes" id="UP001258994"/>
    </source>
</evidence>
<dbReference type="SUPFAM" id="SSF53649">
    <property type="entry name" value="Alkaline phosphatase-like"/>
    <property type="match status" value="1"/>
</dbReference>
<evidence type="ECO:0000256" key="1">
    <source>
        <dbReference type="ARBA" id="ARBA00001913"/>
    </source>
</evidence>
<feature type="chain" id="PRO_5047274303" evidence="8">
    <location>
        <begin position="21"/>
        <end position="507"/>
    </location>
</feature>
<keyword evidence="4 8" id="KW-0732">Signal</keyword>
<evidence type="ECO:0000256" key="7">
    <source>
        <dbReference type="SAM" id="MobiDB-lite"/>
    </source>
</evidence>
<dbReference type="PANTHER" id="PTHR42693">
    <property type="entry name" value="ARYLSULFATASE FAMILY MEMBER"/>
    <property type="match status" value="1"/>
</dbReference>
<name>A0ABY9TYD2_9GAMM</name>
<comment type="similarity">
    <text evidence="2">Belongs to the sulfatase family.</text>
</comment>
<keyword evidence="11" id="KW-1185">Reference proteome</keyword>
<dbReference type="Proteomes" id="UP001258994">
    <property type="component" value="Chromosome"/>
</dbReference>
<dbReference type="CDD" id="cd16155">
    <property type="entry name" value="sulfatase_like"/>
    <property type="match status" value="1"/>
</dbReference>
<keyword evidence="6" id="KW-0106">Calcium</keyword>
<evidence type="ECO:0000256" key="4">
    <source>
        <dbReference type="ARBA" id="ARBA00022729"/>
    </source>
</evidence>
<sequence length="507" mass="57113">MKMVQLVMVFILFVSHLANAIDGKSDKPLNVLFILTDDQAIDTIGAHGNNRISTPNINSLAKKGMSFTHVFNQGSWSPAVCAPSRRMINSGRHIFHTGMGPNNHKQGNDAKDFKMFGETFKEAGYTTFMSGKWHLPMPIFERSFTEGKAVFKGGMAHLKNGGQWQADYVDYNDKAKGDEKYHAYKGDKHSSEMIAEAAMDFLYQQQAANKKANPFMMYVAFLAPHDPRQSPDSYVARYPGNSINLPISFLPEHPFDQGDHYIRDENLADFPRTPAVVKEFIGEYYAMIEHMDSQIGRVLEALEASGQADNTLIVFTSDHGLAVGKHGLLGKQNQYDHSVRAPFIVKGPNVPQGKTAKGMFYISSAFPTAVDMAGLKIPESVQMPSVAALIRGEKVRGDKDTMFDSIYSSYRHFQRMLRTDDYKLIYYPHLKKTQLFNMQTDPNELVNLADNPEHTKRISAMMVKLESWKQIVADPLDNNDIENSFKVMGGVKDKDHRSRDRKNKANH</sequence>
<evidence type="ECO:0000259" key="9">
    <source>
        <dbReference type="Pfam" id="PF00884"/>
    </source>
</evidence>
<feature type="domain" description="Sulfatase N-terminal" evidence="9">
    <location>
        <begin position="30"/>
        <end position="374"/>
    </location>
</feature>
<reference evidence="11" key="1">
    <citation type="submission" date="2023-09" db="EMBL/GenBank/DDBJ databases">
        <authorList>
            <person name="Li S."/>
            <person name="Li X."/>
            <person name="Zhang C."/>
            <person name="Zhao Z."/>
        </authorList>
    </citation>
    <scope>NUCLEOTIDE SEQUENCE [LARGE SCALE GENOMIC DNA]</scope>
    <source>
        <strain evidence="11">SQ149</strain>
    </source>
</reference>
<accession>A0ABY9TYD2</accession>